<evidence type="ECO:0000256" key="7">
    <source>
        <dbReference type="SAM" id="MobiDB-lite"/>
    </source>
</evidence>
<dbReference type="Proteomes" id="UP000030693">
    <property type="component" value="Unassembled WGS sequence"/>
</dbReference>
<evidence type="ECO:0000256" key="2">
    <source>
        <dbReference type="ARBA" id="ARBA00010596"/>
    </source>
</evidence>
<feature type="transmembrane region" description="Helical" evidence="6">
    <location>
        <begin position="236"/>
        <end position="257"/>
    </location>
</feature>
<feature type="domain" description="Yip1" evidence="8">
    <location>
        <begin position="141"/>
        <end position="250"/>
    </location>
</feature>
<keyword evidence="4 6" id="KW-1133">Transmembrane helix</keyword>
<feature type="transmembrane region" description="Helical" evidence="6">
    <location>
        <begin position="144"/>
        <end position="166"/>
    </location>
</feature>
<keyword evidence="10" id="KW-1185">Reference proteome</keyword>
<evidence type="ECO:0000313" key="10">
    <source>
        <dbReference type="Proteomes" id="UP000030693"/>
    </source>
</evidence>
<dbReference type="GeneID" id="20524767"/>
<feature type="compositionally biased region" description="Pro residues" evidence="7">
    <location>
        <begin position="63"/>
        <end position="74"/>
    </location>
</feature>
<dbReference type="EMBL" id="KB932201">
    <property type="protein sequence ID" value="KCV72450.1"/>
    <property type="molecule type" value="Genomic_DNA"/>
</dbReference>
<dbReference type="InterPro" id="IPR006977">
    <property type="entry name" value="Yip1_dom"/>
</dbReference>
<protein>
    <recommendedName>
        <fullName evidence="6">Protein YIPF</fullName>
    </recommendedName>
</protein>
<dbReference type="eggNOG" id="KOG2946">
    <property type="taxonomic scope" value="Eukaryota"/>
</dbReference>
<reference evidence="9" key="1">
    <citation type="submission" date="2013-04" db="EMBL/GenBank/DDBJ databases">
        <title>The Genome Sequence of Fonticula alba ATCC 38817.</title>
        <authorList>
            <consortium name="The Broad Institute Genomics Platform"/>
            <person name="Russ C."/>
            <person name="Cuomo C."/>
            <person name="Burger G."/>
            <person name="Gray M.W."/>
            <person name="Holland P.W.H."/>
            <person name="King N."/>
            <person name="Lang F.B.F."/>
            <person name="Roger A.J."/>
            <person name="Ruiz-Trillo I."/>
            <person name="Brown M."/>
            <person name="Walker B."/>
            <person name="Young S."/>
            <person name="Zeng Q."/>
            <person name="Gargeya S."/>
            <person name="Fitzgerald M."/>
            <person name="Haas B."/>
            <person name="Abouelleil A."/>
            <person name="Allen A.W."/>
            <person name="Alvarado L."/>
            <person name="Arachchi H.M."/>
            <person name="Berlin A.M."/>
            <person name="Chapman S.B."/>
            <person name="Gainer-Dewar J."/>
            <person name="Goldberg J."/>
            <person name="Griggs A."/>
            <person name="Gujja S."/>
            <person name="Hansen M."/>
            <person name="Howarth C."/>
            <person name="Imamovic A."/>
            <person name="Ireland A."/>
            <person name="Larimer J."/>
            <person name="McCowan C."/>
            <person name="Murphy C."/>
            <person name="Pearson M."/>
            <person name="Poon T.W."/>
            <person name="Priest M."/>
            <person name="Roberts A."/>
            <person name="Saif S."/>
            <person name="Shea T."/>
            <person name="Sisk P."/>
            <person name="Sykes S."/>
            <person name="Wortman J."/>
            <person name="Nusbaum C."/>
            <person name="Birren B."/>
        </authorList>
    </citation>
    <scope>NUCLEOTIDE SEQUENCE [LARGE SCALE GENOMIC DNA]</scope>
    <source>
        <strain evidence="9">ATCC 38817</strain>
    </source>
</reference>
<dbReference type="GO" id="GO:0006888">
    <property type="term" value="P:endoplasmic reticulum to Golgi vesicle-mediated transport"/>
    <property type="evidence" value="ECO:0007669"/>
    <property type="project" value="InterPro"/>
</dbReference>
<feature type="transmembrane region" description="Helical" evidence="6">
    <location>
        <begin position="178"/>
        <end position="200"/>
    </location>
</feature>
<accession>A0A058ZDF4</accession>
<dbReference type="Pfam" id="PF04893">
    <property type="entry name" value="Yip1"/>
    <property type="match status" value="1"/>
</dbReference>
<evidence type="ECO:0000259" key="8">
    <source>
        <dbReference type="Pfam" id="PF04893"/>
    </source>
</evidence>
<comment type="subcellular location">
    <subcellularLocation>
        <location evidence="6">Golgi apparatus membrane</location>
        <topology evidence="6">Multi-pass membrane protein</topology>
    </subcellularLocation>
    <subcellularLocation>
        <location evidence="1">Membrane</location>
        <topology evidence="1">Multi-pass membrane protein</topology>
    </subcellularLocation>
</comment>
<dbReference type="GO" id="GO:0000139">
    <property type="term" value="C:Golgi membrane"/>
    <property type="evidence" value="ECO:0007669"/>
    <property type="project" value="UniProtKB-SubCell"/>
</dbReference>
<gene>
    <name evidence="9" type="ORF">H696_00042</name>
</gene>
<dbReference type="PANTHER" id="PTHR21236">
    <property type="entry name" value="GOLGI MEMBRANE PROTEIN YIP1"/>
    <property type="match status" value="1"/>
</dbReference>
<comment type="similarity">
    <text evidence="2 6">Belongs to the YIP1 family.</text>
</comment>
<dbReference type="PANTHER" id="PTHR21236:SF1">
    <property type="entry name" value="PROTEIN YIPF6"/>
    <property type="match status" value="1"/>
</dbReference>
<organism evidence="9">
    <name type="scientific">Fonticula alba</name>
    <name type="common">Slime mold</name>
    <dbReference type="NCBI Taxonomy" id="691883"/>
    <lineage>
        <taxon>Eukaryota</taxon>
        <taxon>Rotosphaerida</taxon>
        <taxon>Fonticulaceae</taxon>
        <taxon>Fonticula</taxon>
    </lineage>
</organism>
<dbReference type="GO" id="GO:0005802">
    <property type="term" value="C:trans-Golgi network"/>
    <property type="evidence" value="ECO:0007669"/>
    <property type="project" value="TreeGrafter"/>
</dbReference>
<keyword evidence="3 6" id="KW-0812">Transmembrane</keyword>
<dbReference type="RefSeq" id="XP_009492151.1">
    <property type="nucleotide sequence ID" value="XM_009493876.1"/>
</dbReference>
<name>A0A058ZDF4_FONAL</name>
<evidence type="ECO:0000256" key="4">
    <source>
        <dbReference type="ARBA" id="ARBA00022989"/>
    </source>
</evidence>
<feature type="transmembrane region" description="Helical" evidence="6">
    <location>
        <begin position="206"/>
        <end position="224"/>
    </location>
</feature>
<dbReference type="STRING" id="691883.A0A058ZDF4"/>
<evidence type="ECO:0000256" key="3">
    <source>
        <dbReference type="ARBA" id="ARBA00022692"/>
    </source>
</evidence>
<feature type="region of interest" description="Disordered" evidence="7">
    <location>
        <begin position="1"/>
        <end position="81"/>
    </location>
</feature>
<sequence>MSHYGKLDGEGDNPFGDDEQFSSVPMTHSESPEQNYAQPQATLLVNGNPFGATPVPTAVPGSGAPPPGASPPPSYSENFVSVSQDAPVGGGVHSAYTNDAYMPDPSAPIGVSVDMSATAPAAPAASARNLATLDEPVSVTIQQAAVVFTIVFVIVWIGAGIVTLNAKLLGGNVSFFQTVCVLGYCLLPLDISALVCMFVSIVPVRLAVASVCTAWSTYIALTFLNHLKLQNRRALAVYPLFLFYFIMGWMVVISKSII</sequence>
<keyword evidence="5 6" id="KW-0472">Membrane</keyword>
<evidence type="ECO:0000256" key="5">
    <source>
        <dbReference type="ARBA" id="ARBA00023136"/>
    </source>
</evidence>
<proteinExistence type="inferred from homology"/>
<dbReference type="InterPro" id="IPR045231">
    <property type="entry name" value="Yip1/4-like"/>
</dbReference>
<feature type="compositionally biased region" description="Polar residues" evidence="7">
    <location>
        <begin position="21"/>
        <end position="45"/>
    </location>
</feature>
<comment type="caution">
    <text evidence="6">Lacks conserved residue(s) required for the propagation of feature annotation.</text>
</comment>
<dbReference type="AlphaFoldDB" id="A0A058ZDF4"/>
<dbReference type="OrthoDB" id="411251at2759"/>
<evidence type="ECO:0000313" key="9">
    <source>
        <dbReference type="EMBL" id="KCV72450.1"/>
    </source>
</evidence>
<evidence type="ECO:0000256" key="1">
    <source>
        <dbReference type="ARBA" id="ARBA00004141"/>
    </source>
</evidence>
<evidence type="ECO:0000256" key="6">
    <source>
        <dbReference type="RuleBase" id="RU361264"/>
    </source>
</evidence>